<organism evidence="1">
    <name type="scientific">Opuntia streptacantha</name>
    <name type="common">Prickly pear cactus</name>
    <name type="synonym">Opuntia cardona</name>
    <dbReference type="NCBI Taxonomy" id="393608"/>
    <lineage>
        <taxon>Eukaryota</taxon>
        <taxon>Viridiplantae</taxon>
        <taxon>Streptophyta</taxon>
        <taxon>Embryophyta</taxon>
        <taxon>Tracheophyta</taxon>
        <taxon>Spermatophyta</taxon>
        <taxon>Magnoliopsida</taxon>
        <taxon>eudicotyledons</taxon>
        <taxon>Gunneridae</taxon>
        <taxon>Pentapetalae</taxon>
        <taxon>Caryophyllales</taxon>
        <taxon>Cactineae</taxon>
        <taxon>Cactaceae</taxon>
        <taxon>Opuntioideae</taxon>
        <taxon>Opuntia</taxon>
    </lineage>
</organism>
<reference evidence="1" key="1">
    <citation type="journal article" date="2013" name="J. Plant Res.">
        <title>Effect of fungi and light on seed germination of three Opuntia species from semiarid lands of central Mexico.</title>
        <authorList>
            <person name="Delgado-Sanchez P."/>
            <person name="Jimenez-Bremont J.F."/>
            <person name="Guerrero-Gonzalez Mde L."/>
            <person name="Flores J."/>
        </authorList>
    </citation>
    <scope>NUCLEOTIDE SEQUENCE</scope>
    <source>
        <tissue evidence="1">Cladode</tissue>
    </source>
</reference>
<sequence>MSNTNHMGGYKRVIGATRCGNGLRGFRLNMRKLSIHKLRVKFLHLFRVLNRWKRSYERAIRSLRKGITYRRSSSRTSQSRLIATSGREERFIKPECRLRSLARTNSFYSEAIADCLEFIKRNSLSLDHPHDEAAPIAASTVAAIR</sequence>
<accession>A0A7C9A1R0</accession>
<dbReference type="PANTHER" id="PTHR34996:SF3">
    <property type="entry name" value="OS06G0327400 PROTEIN"/>
    <property type="match status" value="1"/>
</dbReference>
<dbReference type="AlphaFoldDB" id="A0A7C9A1R0"/>
<evidence type="ECO:0000313" key="1">
    <source>
        <dbReference type="EMBL" id="MBA4655015.1"/>
    </source>
</evidence>
<name>A0A7C9A1R0_OPUST</name>
<reference evidence="1" key="2">
    <citation type="submission" date="2020-07" db="EMBL/GenBank/DDBJ databases">
        <authorList>
            <person name="Vera ALvarez R."/>
            <person name="Arias-Moreno D.M."/>
            <person name="Jimenez-Jacinto V."/>
            <person name="Jimenez-Bremont J.F."/>
            <person name="Swaminathan K."/>
            <person name="Moose S.P."/>
            <person name="Guerrero-Gonzalez M.L."/>
            <person name="Marino-Ramirez L."/>
            <person name="Landsman D."/>
            <person name="Rodriguez-Kessler M."/>
            <person name="Delgado-Sanchez P."/>
        </authorList>
    </citation>
    <scope>NUCLEOTIDE SEQUENCE</scope>
    <source>
        <tissue evidence="1">Cladode</tissue>
    </source>
</reference>
<proteinExistence type="predicted"/>
<dbReference type="EMBL" id="GISG01186027">
    <property type="protein sequence ID" value="MBA4655015.1"/>
    <property type="molecule type" value="Transcribed_RNA"/>
</dbReference>
<protein>
    <submittedName>
        <fullName evidence="1">Uncharacterized protein</fullName>
    </submittedName>
</protein>
<dbReference type="PANTHER" id="PTHR34996">
    <property type="entry name" value="OS06G0327400 PROTEIN"/>
    <property type="match status" value="1"/>
</dbReference>